<dbReference type="PANTHER" id="PTHR10204:SF34">
    <property type="entry name" value="NAD(P)H DEHYDROGENASE [QUINONE] 1 ISOFORM 1"/>
    <property type="match status" value="1"/>
</dbReference>
<dbReference type="OrthoDB" id="9798454at2"/>
<reference evidence="5" key="1">
    <citation type="submission" date="2015-07" db="EMBL/GenBank/DDBJ databases">
        <title>Draft genome sequence of the purine-degrading Gottschalkia purinilyticum DSM 1384 (formerly Clostridium purinilyticum).</title>
        <authorList>
            <person name="Poehlein A."/>
            <person name="Schiel-Bengelsdorf B."/>
            <person name="Bengelsdorf F.R."/>
            <person name="Daniel R."/>
            <person name="Duerre P."/>
        </authorList>
    </citation>
    <scope>NUCLEOTIDE SEQUENCE [LARGE SCALE GENOMIC DNA]</scope>
    <source>
        <strain evidence="5">DSM 1384</strain>
    </source>
</reference>
<comment type="similarity">
    <text evidence="1">Belongs to the NAD(P)H dehydrogenase (quinone) family.</text>
</comment>
<dbReference type="Pfam" id="PF02525">
    <property type="entry name" value="Flavodoxin_2"/>
    <property type="match status" value="1"/>
</dbReference>
<evidence type="ECO:0000313" key="4">
    <source>
        <dbReference type="EMBL" id="KNF07191.1"/>
    </source>
</evidence>
<dbReference type="STRING" id="1503.CLPU_21c00090"/>
<dbReference type="RefSeq" id="WP_050378643.1">
    <property type="nucleotide sequence ID" value="NZ_LGSS01000021.1"/>
</dbReference>
<dbReference type="Proteomes" id="UP000037267">
    <property type="component" value="Unassembled WGS sequence"/>
</dbReference>
<dbReference type="EMBL" id="LGSS01000021">
    <property type="protein sequence ID" value="KNF07191.1"/>
    <property type="molecule type" value="Genomic_DNA"/>
</dbReference>
<gene>
    <name evidence="4" type="ORF">CLPU_21c00090</name>
</gene>
<feature type="domain" description="Flavodoxin-like fold" evidence="3">
    <location>
        <begin position="1"/>
        <end position="185"/>
    </location>
</feature>
<keyword evidence="5" id="KW-1185">Reference proteome</keyword>
<dbReference type="InterPro" id="IPR029039">
    <property type="entry name" value="Flavoprotein-like_sf"/>
</dbReference>
<accession>A0A0L0W6U2</accession>
<evidence type="ECO:0000256" key="2">
    <source>
        <dbReference type="ARBA" id="ARBA00023002"/>
    </source>
</evidence>
<dbReference type="InterPro" id="IPR003680">
    <property type="entry name" value="Flavodoxin_fold"/>
</dbReference>
<dbReference type="GO" id="GO:0003955">
    <property type="term" value="F:NAD(P)H dehydrogenase (quinone) activity"/>
    <property type="evidence" value="ECO:0007669"/>
    <property type="project" value="TreeGrafter"/>
</dbReference>
<dbReference type="SUPFAM" id="SSF52218">
    <property type="entry name" value="Flavoproteins"/>
    <property type="match status" value="1"/>
</dbReference>
<evidence type="ECO:0000256" key="1">
    <source>
        <dbReference type="ARBA" id="ARBA00006252"/>
    </source>
</evidence>
<name>A0A0L0W6U2_GOTPU</name>
<keyword evidence="2" id="KW-0560">Oxidoreductase</keyword>
<sequence>MKNLIVYANPDPNSFSHSIKELVKEYSKEKGHEVEVRDLYAINFNPVLSLKELKDSEEGILPDEIRKEQDYINWADVITFIFPIWWGIPSILKGYIDRVFAYDFAYTYTESGSKGLLEGKKVFLFNPMGSLNETYENNGMDKALETTINKGIFEFSAMEVVDRKLFGGLPRANEEKAIEYLNQVKESLSKLL</sequence>
<evidence type="ECO:0000313" key="5">
    <source>
        <dbReference type="Proteomes" id="UP000037267"/>
    </source>
</evidence>
<organism evidence="4 5">
    <name type="scientific">Gottschalkia purinilytica</name>
    <name type="common">Clostridium purinilyticum</name>
    <dbReference type="NCBI Taxonomy" id="1503"/>
    <lineage>
        <taxon>Bacteria</taxon>
        <taxon>Bacillati</taxon>
        <taxon>Bacillota</taxon>
        <taxon>Tissierellia</taxon>
        <taxon>Tissierellales</taxon>
        <taxon>Gottschalkiaceae</taxon>
        <taxon>Gottschalkia</taxon>
    </lineage>
</organism>
<dbReference type="AlphaFoldDB" id="A0A0L0W6U2"/>
<protein>
    <submittedName>
        <fullName evidence="4">Putative NADPH-quinone reductase</fullName>
    </submittedName>
</protein>
<dbReference type="GO" id="GO:0005829">
    <property type="term" value="C:cytosol"/>
    <property type="evidence" value="ECO:0007669"/>
    <property type="project" value="TreeGrafter"/>
</dbReference>
<dbReference type="PANTHER" id="PTHR10204">
    <property type="entry name" value="NAD P H OXIDOREDUCTASE-RELATED"/>
    <property type="match status" value="1"/>
</dbReference>
<comment type="caution">
    <text evidence="4">The sequence shown here is derived from an EMBL/GenBank/DDBJ whole genome shotgun (WGS) entry which is preliminary data.</text>
</comment>
<dbReference type="InterPro" id="IPR051545">
    <property type="entry name" value="NAD(P)H_dehydrogenase_qn"/>
</dbReference>
<proteinExistence type="inferred from homology"/>
<evidence type="ECO:0000259" key="3">
    <source>
        <dbReference type="Pfam" id="PF02525"/>
    </source>
</evidence>
<dbReference type="Gene3D" id="3.40.50.360">
    <property type="match status" value="1"/>
</dbReference>